<keyword evidence="2" id="KW-0808">Transferase</keyword>
<evidence type="ECO:0000256" key="5">
    <source>
        <dbReference type="SAM" id="MobiDB-lite"/>
    </source>
</evidence>
<organism evidence="7">
    <name type="scientific">Rhizoctonia cerealis orthocurvulavirus</name>
    <dbReference type="NCBI Taxonomy" id="3068670"/>
    <lineage>
        <taxon>Viruses</taxon>
        <taxon>Riboviria</taxon>
        <taxon>Orthornavirae</taxon>
        <taxon>Pisuviricota</taxon>
        <taxon>Duplopiviricetes</taxon>
        <taxon>Durnavirales</taxon>
        <taxon>Curvulaviridae</taxon>
        <taxon>Orthocurvulavirus</taxon>
    </lineage>
</organism>
<evidence type="ECO:0000256" key="3">
    <source>
        <dbReference type="ARBA" id="ARBA00022695"/>
    </source>
</evidence>
<dbReference type="GO" id="GO:0039694">
    <property type="term" value="P:viral RNA genome replication"/>
    <property type="evidence" value="ECO:0007669"/>
    <property type="project" value="InterPro"/>
</dbReference>
<reference evidence="7" key="1">
    <citation type="journal article" date="2023" name="Microbiol. Spectr.">
        <title>Extreme Diversity of Mycoviruses Present in Single Strains of Rhizoctonia cerealis, the Pathogen of Wheat Sharp Eyespot.</title>
        <authorList>
            <person name="Li W."/>
            <person name="Sun H."/>
            <person name="Cao S."/>
            <person name="Zhang A."/>
            <person name="Zhang H."/>
            <person name="Shu Y."/>
            <person name="Chen H."/>
        </authorList>
    </citation>
    <scope>NUCLEOTIDE SEQUENCE</scope>
    <source>
        <strain evidence="7">RcOCV-0928-4</strain>
    </source>
</reference>
<feature type="region of interest" description="Disordered" evidence="5">
    <location>
        <begin position="1"/>
        <end position="21"/>
    </location>
</feature>
<feature type="domain" description="RdRp catalytic" evidence="6">
    <location>
        <begin position="380"/>
        <end position="508"/>
    </location>
</feature>
<dbReference type="InterPro" id="IPR007094">
    <property type="entry name" value="RNA-dir_pol_PSvirus"/>
</dbReference>
<evidence type="ECO:0000313" key="7">
    <source>
        <dbReference type="EMBL" id="WMI40020.1"/>
    </source>
</evidence>
<feature type="compositionally biased region" description="Low complexity" evidence="5">
    <location>
        <begin position="98"/>
        <end position="107"/>
    </location>
</feature>
<dbReference type="PROSITE" id="PS50507">
    <property type="entry name" value="RDRP_SSRNA_POS"/>
    <property type="match status" value="1"/>
</dbReference>
<keyword evidence="4" id="KW-0693">Viral RNA replication</keyword>
<evidence type="ECO:0000256" key="2">
    <source>
        <dbReference type="ARBA" id="ARBA00022679"/>
    </source>
</evidence>
<dbReference type="GO" id="GO:0003723">
    <property type="term" value="F:RNA binding"/>
    <property type="evidence" value="ECO:0007669"/>
    <property type="project" value="InterPro"/>
</dbReference>
<proteinExistence type="predicted"/>
<feature type="compositionally biased region" description="Polar residues" evidence="5">
    <location>
        <begin position="1"/>
        <end position="16"/>
    </location>
</feature>
<protein>
    <submittedName>
        <fullName evidence="7">RNA-dependent RNA polymerase</fullName>
    </submittedName>
</protein>
<dbReference type="GO" id="GO:0003968">
    <property type="term" value="F:RNA-directed RNA polymerase activity"/>
    <property type="evidence" value="ECO:0007669"/>
    <property type="project" value="UniProtKB-KW"/>
</dbReference>
<reference evidence="7" key="2">
    <citation type="submission" date="2023-05" db="EMBL/GenBank/DDBJ databases">
        <authorList>
            <person name="Li W."/>
        </authorList>
    </citation>
    <scope>NUCLEOTIDE SEQUENCE</scope>
    <source>
        <strain evidence="7">RcOCV-0928-4</strain>
    </source>
</reference>
<dbReference type="GO" id="GO:0006351">
    <property type="term" value="P:DNA-templated transcription"/>
    <property type="evidence" value="ECO:0007669"/>
    <property type="project" value="InterPro"/>
</dbReference>
<keyword evidence="1 7" id="KW-0696">RNA-directed RNA polymerase</keyword>
<sequence length="700" mass="79928">MSFDDNTSAVHMTDSSAMGDDAPMRDLVSGFESIAFQGGKNRIRSYDGDYSKKDPTTILEVLNNLPRARTIGRTVEKSLEAIREMKDSEIGSTQHSPSSGSGRNSRSNQKKRSSRREKMSVRQSRIDDETFLREQTKFEIIRVYRCEQRLGKFDNHLSFAPADPIVQGYLRTAEGKIPGFNPDDHCFMNSCGDVQMAHLKMYDHAIREGPDFSSCEDPHKADLALLHAIDWVQDRLELHNKLPAIEHLSLDNVKVNPAKSAGAYYRLQGYKTRGDCLARAKVEAQEAMISLLEGDMVPQRPTRIGGRGKPVKMSQEEARSTGVKKGRAIHMTDTRDHLMLGLTEQPLNDAWKPSSFPISVGRGWMHGDASDFVRKFKFGQQFYCFDAEKFDSSLQPWLIHISITIMRMQFEQGLEEKYDAYWHFVEESLLHSFVFRDDGMIFEKFLGTSSGHNHNSLAQSICTLIMCAFHVYYANRELEKDVIDKSFDAEGLGDDNFLAETQELVFESVEVRGLRNYMVFGVSWLGTKSFATNVLIEAYVSDETWVEEEMYNSSQYLGKYFRSFYLRGPDGETCRIAVPHRPLQETVVRLLYPEGIKASDDKESAADIHGDTRAERIAGHMIDGYGNPWTRYWVQGLLEYAMRHTGMGRPGYSARMMRRFERLGVEDVETAIDFENFQFEHWLKLVAYRDGMLSFVDATD</sequence>
<name>A0AA51BS73_9VIRU</name>
<feature type="region of interest" description="Disordered" evidence="5">
    <location>
        <begin position="299"/>
        <end position="323"/>
    </location>
</feature>
<evidence type="ECO:0000256" key="1">
    <source>
        <dbReference type="ARBA" id="ARBA00022484"/>
    </source>
</evidence>
<evidence type="ECO:0000256" key="4">
    <source>
        <dbReference type="ARBA" id="ARBA00022953"/>
    </source>
</evidence>
<keyword evidence="3" id="KW-0548">Nucleotidyltransferase</keyword>
<dbReference type="InterPro" id="IPR001205">
    <property type="entry name" value="RNA-dir_pol_C"/>
</dbReference>
<evidence type="ECO:0000259" key="6">
    <source>
        <dbReference type="PROSITE" id="PS50507"/>
    </source>
</evidence>
<dbReference type="InterPro" id="IPR043502">
    <property type="entry name" value="DNA/RNA_pol_sf"/>
</dbReference>
<dbReference type="SUPFAM" id="SSF56672">
    <property type="entry name" value="DNA/RNA polymerases"/>
    <property type="match status" value="1"/>
</dbReference>
<feature type="region of interest" description="Disordered" evidence="5">
    <location>
        <begin position="86"/>
        <end position="123"/>
    </location>
</feature>
<dbReference type="EMBL" id="OQ999739">
    <property type="protein sequence ID" value="WMI40020.1"/>
    <property type="molecule type" value="Genomic_RNA"/>
</dbReference>
<dbReference type="Pfam" id="PF00680">
    <property type="entry name" value="RdRP_1"/>
    <property type="match status" value="1"/>
</dbReference>
<accession>A0AA51BS73</accession>